<dbReference type="GeneID" id="10971161"/>
<accession>F8TU80</accession>
<organism evidence="1 2">
    <name type="scientific">Paramecium bursaria Chlorella virus 1</name>
    <name type="common">PBCV-1</name>
    <dbReference type="NCBI Taxonomy" id="10506"/>
    <lineage>
        <taxon>Viruses</taxon>
        <taxon>Varidnaviria</taxon>
        <taxon>Bamfordvirae</taxon>
        <taxon>Nucleocytoviricota</taxon>
        <taxon>Megaviricetes</taxon>
        <taxon>Algavirales</taxon>
        <taxon>Phycodnaviridae</taxon>
        <taxon>Chlorovirus</taxon>
        <taxon>Chlorovirus vanettense</taxon>
    </lineage>
</organism>
<reference evidence="1 2" key="5">
    <citation type="journal article" date="1997" name="Virology">
        <title>Analysis of 74 kb of DNA located at the right end of the 330-kb chlorella virus PBCV-1 genome.</title>
        <authorList>
            <person name="Li Y."/>
            <person name="Lu Z."/>
            <person name="Sun L."/>
            <person name="Ropp S."/>
            <person name="Kutish G.F."/>
            <person name="Rock D.L."/>
            <person name="Van Etten J.L."/>
        </authorList>
    </citation>
    <scope>NUCLEOTIDE SEQUENCE [LARGE SCALE GENOMIC DNA]</scope>
</reference>
<keyword evidence="2" id="KW-1185">Reference proteome</keyword>
<sequence length="40" mass="4447">MNHEDLLPAFRISFFTASTARFTNPLVSTGYLYITLVPAA</sequence>
<name>F8TU80_PBCV1</name>
<reference evidence="1 2" key="1">
    <citation type="journal article" date="1995" name="Virology">
        <title>Analysis of 45 kb of DNA located at the left end of the chlorella virus PBCV-1 genome.</title>
        <authorList>
            <person name="Lu Z."/>
            <person name="Li Y."/>
            <person name="Zhang Y."/>
            <person name="Kutish G.F."/>
            <person name="Rock D.L."/>
            <person name="Van Etten J.L."/>
        </authorList>
    </citation>
    <scope>NUCLEOTIDE SEQUENCE [LARGE SCALE GENOMIC DNA]</scope>
</reference>
<reference evidence="1 2" key="3">
    <citation type="journal article" date="1996" name="Virology">
        <title>Analysis of 94 kb of the chlorella virus PBCV-1 330-kb genome: map positions 88 to 182.</title>
        <authorList>
            <person name="Lu Z."/>
            <person name="Li Y."/>
            <person name="Que Q."/>
            <person name="Kutish G.F."/>
            <person name="Rock D.L."/>
            <person name="Van Etten J.L."/>
        </authorList>
    </citation>
    <scope>NUCLEOTIDE SEQUENCE [LARGE SCALE GENOMIC DNA]</scope>
</reference>
<protein>
    <submittedName>
        <fullName evidence="1">Uncharacterized protein</fullName>
    </submittedName>
</protein>
<dbReference type="KEGG" id="vg:10971161"/>
<evidence type="ECO:0000313" key="2">
    <source>
        <dbReference type="Proteomes" id="UP000000862"/>
    </source>
</evidence>
<proteinExistence type="predicted"/>
<reference evidence="1 2" key="6">
    <citation type="journal article" date="1999" name="Virology">
        <title>Chlorella virus PBCV-1 encodes a functional homospermidine synthase.</title>
        <authorList>
            <person name="Kaiser A."/>
            <person name="Vollmert M."/>
            <person name="Tholl D."/>
            <person name="Graves M.V."/>
            <person name="Gurnon J.R."/>
            <person name="Xing W."/>
            <person name="Lisec A.D."/>
            <person name="Nickerson K.W."/>
            <person name="Van Etten J.L."/>
        </authorList>
    </citation>
    <scope>NUCLEOTIDE SEQUENCE [LARGE SCALE GENOMIC DNA]</scope>
</reference>
<evidence type="ECO:0000313" key="1">
    <source>
        <dbReference type="EMBL" id="AEI70141.1"/>
    </source>
</evidence>
<dbReference type="RefSeq" id="YP_004678996.1">
    <property type="nucleotide sequence ID" value="NC_000852.5"/>
</dbReference>
<reference evidence="1 2" key="4">
    <citation type="journal article" date="1996" name="Virology">
        <title>Analysis of 76 kb of the chlorella virus PBCV-1 330-kb genome: map positions 182 to 258.</title>
        <authorList>
            <person name="Kutish G.F."/>
            <person name="Li Y."/>
            <person name="Lu Z."/>
            <person name="Furuta M."/>
            <person name="Rock D.L."/>
            <person name="Van Etten J.L."/>
        </authorList>
    </citation>
    <scope>NUCLEOTIDE SEQUENCE [LARGE SCALE GENOMIC DNA]</scope>
</reference>
<gene>
    <name evidence="1" type="primary">a650aL</name>
</gene>
<reference evidence="1 2" key="2">
    <citation type="journal article" date="1995" name="Virology">
        <title>Analysis of 43 kb of the Chlorella virus PBCV-1 330-kb genome: map positions 45 to 88.</title>
        <authorList>
            <person name="Li Y."/>
            <person name="Lu Z."/>
            <person name="Burbank D.E."/>
            <person name="Kutish G.F."/>
            <person name="Rock D.L."/>
            <person name="Van Etten J.L."/>
        </authorList>
    </citation>
    <scope>NUCLEOTIDE SEQUENCE [LARGE SCALE GENOMIC DNA]</scope>
</reference>
<reference evidence="1 2" key="7">
    <citation type="journal article" date="2000" name="Virology">
        <title>Characterization of a beta-1,3-glucanase encoded by chlorella virus PBCV-1.</title>
        <authorList>
            <person name="Sun L."/>
            <person name="Gurnon J.R."/>
            <person name="Adams B.J."/>
            <person name="Graves M.V."/>
            <person name="Van Etten J.L."/>
        </authorList>
    </citation>
    <scope>NUCLEOTIDE SEQUENCE [LARGE SCALE GENOMIC DNA]</scope>
</reference>
<organismHost>
    <name type="scientific">Chlorella</name>
    <dbReference type="NCBI Taxonomy" id="3071"/>
</organismHost>
<dbReference type="Proteomes" id="UP000000862">
    <property type="component" value="Segment"/>
</dbReference>
<dbReference type="EMBL" id="JF411744">
    <property type="protein sequence ID" value="AEI70141.1"/>
    <property type="molecule type" value="Genomic_DNA"/>
</dbReference>
<reference evidence="1 2" key="8">
    <citation type="journal article" date="2010" name="J. Virol.">
        <title>Microarray analysis of Paramecium bursaria chlorella virus 1 transcription.</title>
        <authorList>
            <person name="Yanai-Balser G.M."/>
            <person name="Duncan G.A."/>
            <person name="Eudy J.D."/>
            <person name="Wang D."/>
            <person name="Li X."/>
            <person name="Agarkova I.V."/>
            <person name="Dunigan D.D."/>
            <person name="Van Etten J.L."/>
        </authorList>
    </citation>
    <scope>NUCLEOTIDE SEQUENCE [LARGE SCALE GENOMIC DNA]</scope>
</reference>